<comment type="similarity">
    <text evidence="3 17">Belongs to the complex I subunit 4 family.</text>
</comment>
<proteinExistence type="inferred from homology"/>
<feature type="transmembrane region" description="Helical" evidence="17">
    <location>
        <begin position="111"/>
        <end position="133"/>
    </location>
</feature>
<evidence type="ECO:0000256" key="15">
    <source>
        <dbReference type="ARBA" id="ARBA00023136"/>
    </source>
</evidence>
<dbReference type="EC" id="7.1.1.2" evidence="4 17"/>
<dbReference type="PANTHER" id="PTHR43507">
    <property type="entry name" value="NADH-UBIQUINONE OXIDOREDUCTASE CHAIN 4"/>
    <property type="match status" value="1"/>
</dbReference>
<feature type="transmembrane region" description="Helical" evidence="17">
    <location>
        <begin position="214"/>
        <end position="234"/>
    </location>
</feature>
<comment type="function">
    <text evidence="1">Core subunit of the mitochondrial membrane respiratory chain NADH dehydrogenase (Complex I) that is believed to belong to the minimal assembly required for catalysis. Complex I functions in the transfer of electrons from NADH to the respiratory chain. The immediate electron acceptor for the enzyme is believed to be ubiquinone.</text>
</comment>
<evidence type="ECO:0000256" key="12">
    <source>
        <dbReference type="ARBA" id="ARBA00023027"/>
    </source>
</evidence>
<evidence type="ECO:0000256" key="13">
    <source>
        <dbReference type="ARBA" id="ARBA00023075"/>
    </source>
</evidence>
<reference evidence="20" key="1">
    <citation type="submission" date="2023-06" db="EMBL/GenBank/DDBJ databases">
        <authorList>
            <person name="Godeiro N.N."/>
        </authorList>
    </citation>
    <scope>NUCLEOTIDE SEQUENCE</scope>
</reference>
<dbReference type="InterPro" id="IPR001750">
    <property type="entry name" value="ND/Mrp_TM"/>
</dbReference>
<feature type="transmembrane region" description="Helical" evidence="17">
    <location>
        <begin position="140"/>
        <end position="161"/>
    </location>
</feature>
<keyword evidence="11 17" id="KW-1133">Transmembrane helix</keyword>
<evidence type="ECO:0000313" key="20">
    <source>
        <dbReference type="EMBL" id="WYK36513.1"/>
    </source>
</evidence>
<evidence type="ECO:0000256" key="7">
    <source>
        <dbReference type="ARBA" id="ARBA00022660"/>
    </source>
</evidence>
<feature type="transmembrane region" description="Helical" evidence="17">
    <location>
        <begin position="277"/>
        <end position="298"/>
    </location>
</feature>
<dbReference type="InterPro" id="IPR003918">
    <property type="entry name" value="NADH_UbQ_OxRdtase"/>
</dbReference>
<feature type="domain" description="NADH:ubiquinone oxidoreductase chain 4 N-terminal" evidence="19">
    <location>
        <begin position="1"/>
        <end position="104"/>
    </location>
</feature>
<gene>
    <name evidence="20" type="primary">ND4</name>
</gene>
<comment type="function">
    <text evidence="17">Core subunit of the mitochondrial membrane respiratory chain NADH dehydrogenase (Complex I) which catalyzes electron transfer from NADH through the respiratory chain, using ubiquinone as an electron acceptor. Essential for the catalytic activity and assembly of complex I.</text>
</comment>
<evidence type="ECO:0000259" key="19">
    <source>
        <dbReference type="Pfam" id="PF01059"/>
    </source>
</evidence>
<keyword evidence="12 17" id="KW-0520">NAD</keyword>
<evidence type="ECO:0000259" key="18">
    <source>
        <dbReference type="Pfam" id="PF00361"/>
    </source>
</evidence>
<evidence type="ECO:0000256" key="2">
    <source>
        <dbReference type="ARBA" id="ARBA00004225"/>
    </source>
</evidence>
<evidence type="ECO:0000256" key="8">
    <source>
        <dbReference type="ARBA" id="ARBA00022692"/>
    </source>
</evidence>
<evidence type="ECO:0000256" key="9">
    <source>
        <dbReference type="ARBA" id="ARBA00022967"/>
    </source>
</evidence>
<dbReference type="GO" id="GO:0003954">
    <property type="term" value="F:NADH dehydrogenase activity"/>
    <property type="evidence" value="ECO:0007669"/>
    <property type="project" value="TreeGrafter"/>
</dbReference>
<feature type="transmembrane region" description="Helical" evidence="17">
    <location>
        <begin position="379"/>
        <end position="404"/>
    </location>
</feature>
<keyword evidence="6 17" id="KW-0813">Transport</keyword>
<sequence>MMNFIFFFLVSFFLFWNKKSYWFFLGVLILSLFMLSSQSTFLVYYKDLGNFSLDVYGVSLMILSLWISLLMYMSSTGVYKMYNSSSLLIFWFCVYFLCGVLLLTFMTSNYFFFYFFFEISLIPTLLIILGWGYQPERLQAGIYFLFYTLGASLPLLFMLMYTETNLGSFSMNFDFNLKFNSFNFLIFIFMYFAFLVKLPMFFTHLWLPKAHVEAPVAGSMILAGVLLKLGGYGIYRLLSLYNEGLIFYGCYFYGLSILGMVYVGFMCCRLNDLKALVAYSSVAHMGMVICGLVSFYMWGLSGSLMMMISHGLSSSGLFCAVNFYYERLGSRSFFLNKGLIKYLPIFSLFFFCLCVSNMAGPPTMNLMSEIFLMISMMKFDYLMLFFFPLGSFLGAVFTLILFSFSQHGSSYNFIYSYVNSEFREFHLFILHLLPLNLIFLKFNFVIWLI</sequence>
<evidence type="ECO:0000256" key="1">
    <source>
        <dbReference type="ARBA" id="ARBA00003257"/>
    </source>
</evidence>
<comment type="catalytic activity">
    <reaction evidence="16 17">
        <text>a ubiquinone + NADH + 5 H(+)(in) = a ubiquinol + NAD(+) + 4 H(+)(out)</text>
        <dbReference type="Rhea" id="RHEA:29091"/>
        <dbReference type="Rhea" id="RHEA-COMP:9565"/>
        <dbReference type="Rhea" id="RHEA-COMP:9566"/>
        <dbReference type="ChEBI" id="CHEBI:15378"/>
        <dbReference type="ChEBI" id="CHEBI:16389"/>
        <dbReference type="ChEBI" id="CHEBI:17976"/>
        <dbReference type="ChEBI" id="CHEBI:57540"/>
        <dbReference type="ChEBI" id="CHEBI:57945"/>
        <dbReference type="EC" id="7.1.1.2"/>
    </reaction>
</comment>
<dbReference type="Pfam" id="PF01059">
    <property type="entry name" value="Oxidored_q5_N"/>
    <property type="match status" value="1"/>
</dbReference>
<feature type="transmembrane region" description="Helical" evidence="17">
    <location>
        <begin position="246"/>
        <end position="265"/>
    </location>
</feature>
<dbReference type="GO" id="GO:0031966">
    <property type="term" value="C:mitochondrial membrane"/>
    <property type="evidence" value="ECO:0007669"/>
    <property type="project" value="UniProtKB-SubCell"/>
</dbReference>
<feature type="transmembrane region" description="Helical" evidence="17">
    <location>
        <begin position="304"/>
        <end position="325"/>
    </location>
</feature>
<keyword evidence="14 17" id="KW-0496">Mitochondrion</keyword>
<dbReference type="GO" id="GO:0042773">
    <property type="term" value="P:ATP synthesis coupled electron transport"/>
    <property type="evidence" value="ECO:0007669"/>
    <property type="project" value="InterPro"/>
</dbReference>
<feature type="transmembrane region" description="Helical" evidence="17">
    <location>
        <begin position="181"/>
        <end position="202"/>
    </location>
</feature>
<geneLocation type="mitochondrion" evidence="20"/>
<keyword evidence="9" id="KW-1278">Translocase</keyword>
<accession>A0AAU6QDE4</accession>
<evidence type="ECO:0000256" key="6">
    <source>
        <dbReference type="ARBA" id="ARBA00022448"/>
    </source>
</evidence>
<feature type="transmembrane region" description="Helical" evidence="17">
    <location>
        <begin position="85"/>
        <end position="105"/>
    </location>
</feature>
<evidence type="ECO:0000256" key="5">
    <source>
        <dbReference type="ARBA" id="ARBA00021006"/>
    </source>
</evidence>
<keyword evidence="13 17" id="KW-0830">Ubiquinone</keyword>
<evidence type="ECO:0000256" key="4">
    <source>
        <dbReference type="ARBA" id="ARBA00012944"/>
    </source>
</evidence>
<feature type="transmembrane region" description="Helical" evidence="17">
    <location>
        <begin position="339"/>
        <end position="359"/>
    </location>
</feature>
<feature type="transmembrane region" description="Helical" evidence="17">
    <location>
        <begin position="55"/>
        <end position="73"/>
    </location>
</feature>
<dbReference type="GO" id="GO:0008137">
    <property type="term" value="F:NADH dehydrogenase (ubiquinone) activity"/>
    <property type="evidence" value="ECO:0007669"/>
    <property type="project" value="UniProtKB-UniRule"/>
</dbReference>
<protein>
    <recommendedName>
        <fullName evidence="5 17">NADH-ubiquinone oxidoreductase chain 4</fullName>
        <ecNumber evidence="4 17">7.1.1.2</ecNumber>
    </recommendedName>
</protein>
<keyword evidence="15 17" id="KW-0472">Membrane</keyword>
<keyword evidence="7 17" id="KW-0679">Respiratory chain</keyword>
<dbReference type="InterPro" id="IPR000260">
    <property type="entry name" value="NADH4_N"/>
</dbReference>
<keyword evidence="10 17" id="KW-0249">Electron transport</keyword>
<organism evidence="20">
    <name type="scientific">Seira pallidipes</name>
    <dbReference type="NCBI Taxonomy" id="3053390"/>
    <lineage>
        <taxon>Eukaryota</taxon>
        <taxon>Metazoa</taxon>
        <taxon>Ecdysozoa</taxon>
        <taxon>Arthropoda</taxon>
        <taxon>Hexapoda</taxon>
        <taxon>Collembola</taxon>
        <taxon>Entomobryomorpha</taxon>
        <taxon>Entomobryoidea</taxon>
        <taxon>Entomobryidae</taxon>
        <taxon>Seirinae</taxon>
        <taxon>Seira</taxon>
    </lineage>
</organism>
<feature type="transmembrane region" description="Helical" evidence="17">
    <location>
        <begin position="21"/>
        <end position="43"/>
    </location>
</feature>
<evidence type="ECO:0000256" key="3">
    <source>
        <dbReference type="ARBA" id="ARBA00009025"/>
    </source>
</evidence>
<evidence type="ECO:0000256" key="14">
    <source>
        <dbReference type="ARBA" id="ARBA00023128"/>
    </source>
</evidence>
<dbReference type="EMBL" id="OR115504">
    <property type="protein sequence ID" value="WYK36513.1"/>
    <property type="molecule type" value="Genomic_DNA"/>
</dbReference>
<evidence type="ECO:0000256" key="17">
    <source>
        <dbReference type="RuleBase" id="RU003297"/>
    </source>
</evidence>
<dbReference type="PANTHER" id="PTHR43507:SF20">
    <property type="entry name" value="NADH-UBIQUINONE OXIDOREDUCTASE CHAIN 4"/>
    <property type="match status" value="1"/>
</dbReference>
<dbReference type="AlphaFoldDB" id="A0AAU6QDE4"/>
<evidence type="ECO:0000256" key="11">
    <source>
        <dbReference type="ARBA" id="ARBA00022989"/>
    </source>
</evidence>
<evidence type="ECO:0000256" key="16">
    <source>
        <dbReference type="ARBA" id="ARBA00049551"/>
    </source>
</evidence>
<dbReference type="GO" id="GO:0015990">
    <property type="term" value="P:electron transport coupled proton transport"/>
    <property type="evidence" value="ECO:0007669"/>
    <property type="project" value="TreeGrafter"/>
</dbReference>
<dbReference type="Pfam" id="PF00361">
    <property type="entry name" value="Proton_antipo_M"/>
    <property type="match status" value="1"/>
</dbReference>
<comment type="subcellular location">
    <subcellularLocation>
        <location evidence="2 17">Mitochondrion membrane</location>
        <topology evidence="2 17">Multi-pass membrane protein</topology>
    </subcellularLocation>
</comment>
<evidence type="ECO:0000256" key="10">
    <source>
        <dbReference type="ARBA" id="ARBA00022982"/>
    </source>
</evidence>
<dbReference type="PRINTS" id="PR01437">
    <property type="entry name" value="NUOXDRDTASE4"/>
</dbReference>
<keyword evidence="8 17" id="KW-0812">Transmembrane</keyword>
<dbReference type="GO" id="GO:0048039">
    <property type="term" value="F:ubiquinone binding"/>
    <property type="evidence" value="ECO:0007669"/>
    <property type="project" value="TreeGrafter"/>
</dbReference>
<feature type="transmembrane region" description="Helical" evidence="17">
    <location>
        <begin position="425"/>
        <end position="448"/>
    </location>
</feature>
<feature type="domain" description="NADH:quinone oxidoreductase/Mrp antiporter transmembrane" evidence="18">
    <location>
        <begin position="109"/>
        <end position="392"/>
    </location>
</feature>
<name>A0AAU6QDE4_9HEXA</name>